<dbReference type="Pfam" id="PF00392">
    <property type="entry name" value="GntR"/>
    <property type="match status" value="1"/>
</dbReference>
<keyword evidence="5" id="KW-0804">Transcription</keyword>
<comment type="caution">
    <text evidence="7">The sequence shown here is derived from an EMBL/GenBank/DDBJ whole genome shotgun (WGS) entry which is preliminary data.</text>
</comment>
<dbReference type="CDD" id="cd00609">
    <property type="entry name" value="AAT_like"/>
    <property type="match status" value="1"/>
</dbReference>
<dbReference type="Pfam" id="PF00155">
    <property type="entry name" value="Aminotran_1_2"/>
    <property type="match status" value="1"/>
</dbReference>
<name>A0A158CEW6_9BURK</name>
<evidence type="ECO:0000256" key="4">
    <source>
        <dbReference type="ARBA" id="ARBA00023125"/>
    </source>
</evidence>
<dbReference type="PRINTS" id="PR00035">
    <property type="entry name" value="HTHGNTR"/>
</dbReference>
<keyword evidence="4" id="KW-0238">DNA-binding</keyword>
<proteinExistence type="inferred from homology"/>
<dbReference type="InterPro" id="IPR036390">
    <property type="entry name" value="WH_DNA-bd_sf"/>
</dbReference>
<dbReference type="PROSITE" id="PS50949">
    <property type="entry name" value="HTH_GNTR"/>
    <property type="match status" value="1"/>
</dbReference>
<dbReference type="GO" id="GO:0030170">
    <property type="term" value="F:pyridoxal phosphate binding"/>
    <property type="evidence" value="ECO:0007669"/>
    <property type="project" value="InterPro"/>
</dbReference>
<organism evidence="7 8">
    <name type="scientific">Caballeronia hypogeia</name>
    <dbReference type="NCBI Taxonomy" id="1777140"/>
    <lineage>
        <taxon>Bacteria</taxon>
        <taxon>Pseudomonadati</taxon>
        <taxon>Pseudomonadota</taxon>
        <taxon>Betaproteobacteria</taxon>
        <taxon>Burkholderiales</taxon>
        <taxon>Burkholderiaceae</taxon>
        <taxon>Caballeronia</taxon>
    </lineage>
</organism>
<dbReference type="EMBL" id="FCOA02000021">
    <property type="protein sequence ID" value="SAK80832.1"/>
    <property type="molecule type" value="Genomic_DNA"/>
</dbReference>
<evidence type="ECO:0000313" key="7">
    <source>
        <dbReference type="EMBL" id="SAK80832.1"/>
    </source>
</evidence>
<keyword evidence="3" id="KW-0805">Transcription regulation</keyword>
<protein>
    <submittedName>
        <fullName evidence="7">GntR family transcriptional regulator</fullName>
    </submittedName>
</protein>
<gene>
    <name evidence="7" type="ORF">AWB79_05256</name>
</gene>
<dbReference type="GO" id="GO:0003700">
    <property type="term" value="F:DNA-binding transcription factor activity"/>
    <property type="evidence" value="ECO:0007669"/>
    <property type="project" value="InterPro"/>
</dbReference>
<dbReference type="InterPro" id="IPR051446">
    <property type="entry name" value="HTH_trans_reg/aminotransferase"/>
</dbReference>
<dbReference type="PANTHER" id="PTHR46577:SF1">
    <property type="entry name" value="HTH-TYPE TRANSCRIPTIONAL REGULATORY PROTEIN GABR"/>
    <property type="match status" value="1"/>
</dbReference>
<evidence type="ECO:0000256" key="5">
    <source>
        <dbReference type="ARBA" id="ARBA00023163"/>
    </source>
</evidence>
<dbReference type="STRING" id="1777140.AWB79_05256"/>
<dbReference type="Gene3D" id="3.40.640.10">
    <property type="entry name" value="Type I PLP-dependent aspartate aminotransferase-like (Major domain)"/>
    <property type="match status" value="1"/>
</dbReference>
<feature type="domain" description="HTH gntR-type" evidence="6">
    <location>
        <begin position="12"/>
        <end position="80"/>
    </location>
</feature>
<evidence type="ECO:0000259" key="6">
    <source>
        <dbReference type="PROSITE" id="PS50949"/>
    </source>
</evidence>
<dbReference type="Proteomes" id="UP000054851">
    <property type="component" value="Unassembled WGS sequence"/>
</dbReference>
<dbReference type="SUPFAM" id="SSF53383">
    <property type="entry name" value="PLP-dependent transferases"/>
    <property type="match status" value="1"/>
</dbReference>
<keyword evidence="2" id="KW-0663">Pyridoxal phosphate</keyword>
<dbReference type="CDD" id="cd07377">
    <property type="entry name" value="WHTH_GntR"/>
    <property type="match status" value="1"/>
</dbReference>
<accession>A0A158CEW6</accession>
<dbReference type="SUPFAM" id="SSF46785">
    <property type="entry name" value="Winged helix' DNA-binding domain"/>
    <property type="match status" value="1"/>
</dbReference>
<dbReference type="AlphaFoldDB" id="A0A158CEW6"/>
<dbReference type="PANTHER" id="PTHR46577">
    <property type="entry name" value="HTH-TYPE TRANSCRIPTIONAL REGULATORY PROTEIN GABR"/>
    <property type="match status" value="1"/>
</dbReference>
<dbReference type="RefSeq" id="WP_061170327.1">
    <property type="nucleotide sequence ID" value="NZ_FCOA02000021.1"/>
</dbReference>
<dbReference type="GO" id="GO:0003677">
    <property type="term" value="F:DNA binding"/>
    <property type="evidence" value="ECO:0007669"/>
    <property type="project" value="UniProtKB-KW"/>
</dbReference>
<evidence type="ECO:0000256" key="1">
    <source>
        <dbReference type="ARBA" id="ARBA00005384"/>
    </source>
</evidence>
<dbReference type="Gene3D" id="1.10.10.10">
    <property type="entry name" value="Winged helix-like DNA-binding domain superfamily/Winged helix DNA-binding domain"/>
    <property type="match status" value="1"/>
</dbReference>
<reference evidence="7" key="1">
    <citation type="submission" date="2016-01" db="EMBL/GenBank/DDBJ databases">
        <authorList>
            <person name="Peeters C."/>
        </authorList>
    </citation>
    <scope>NUCLEOTIDE SEQUENCE</scope>
    <source>
        <strain evidence="7">LMG 29322</strain>
    </source>
</reference>
<dbReference type="InterPro" id="IPR036388">
    <property type="entry name" value="WH-like_DNA-bd_sf"/>
</dbReference>
<keyword evidence="8" id="KW-1185">Reference proteome</keyword>
<sequence>MGQFKTSSSDDAGAGRRIYDLLRGQIADGTLPAGAAAPSTRALASELGVSRTTVTAAYEQLAAEGFIVTSAGRAARVAKTPDTRADTTMKRSRRASRVAPALSAYGHRVEKMRAPALPSTERGRINFLYGALSARDFPTLAWRRAYQAELLRQQDDLYYVAPEGDASLRRALQAYLGRARGLVCDIEQIVMVSGTQQALDLCARLLLDPGDAFVFEDPGYLIARQCFEAAGGRLVSAAVDEHGLDTARLPGDERARIVYVTPSHQFPLGGVLPIGRRHELLQWARRHGAWVIEDDYDGEFRYGQRPIDALQSIDTHGRVIYIGTFSKALSPHLRLGYLVLPHELVHVFRQAKRLSDRHAPVLDQRVLAALIEGGAYERHVRRMRREYERRRTALLDAITEMLPAGAHVTGTAAGLHVVLWLPFLKAKDEAALAARANDHGVGVYPVSVLFAAERRSARSRAAGLMLGYASLTVEQIRQGMRVLGKVIGPRTAS</sequence>
<dbReference type="SMART" id="SM00345">
    <property type="entry name" value="HTH_GNTR"/>
    <property type="match status" value="1"/>
</dbReference>
<dbReference type="InterPro" id="IPR000524">
    <property type="entry name" value="Tscrpt_reg_HTH_GntR"/>
</dbReference>
<comment type="similarity">
    <text evidence="1">In the C-terminal section; belongs to the class-I pyridoxal-phosphate-dependent aminotransferase family.</text>
</comment>
<dbReference type="InterPro" id="IPR015421">
    <property type="entry name" value="PyrdxlP-dep_Trfase_major"/>
</dbReference>
<evidence type="ECO:0000256" key="2">
    <source>
        <dbReference type="ARBA" id="ARBA00022898"/>
    </source>
</evidence>
<dbReference type="InterPro" id="IPR015424">
    <property type="entry name" value="PyrdxlP-dep_Trfase"/>
</dbReference>
<dbReference type="InterPro" id="IPR004839">
    <property type="entry name" value="Aminotransferase_I/II_large"/>
</dbReference>
<evidence type="ECO:0000256" key="3">
    <source>
        <dbReference type="ARBA" id="ARBA00023015"/>
    </source>
</evidence>
<evidence type="ECO:0000313" key="8">
    <source>
        <dbReference type="Proteomes" id="UP000054851"/>
    </source>
</evidence>
<dbReference type="OrthoDB" id="9804020at2"/>